<evidence type="ECO:0000313" key="3">
    <source>
        <dbReference type="Proteomes" id="UP001180616"/>
    </source>
</evidence>
<reference evidence="2" key="1">
    <citation type="submission" date="2023-09" db="EMBL/GenBank/DDBJ databases">
        <authorList>
            <consortium name="CW5 consortium"/>
            <person name="Lu C.-W."/>
        </authorList>
    </citation>
    <scope>NUCLEOTIDE SEQUENCE</scope>
    <source>
        <strain evidence="2">KPS</strain>
    </source>
</reference>
<protein>
    <submittedName>
        <fullName evidence="2">Uncharacterized protein</fullName>
    </submittedName>
</protein>
<feature type="transmembrane region" description="Helical" evidence="1">
    <location>
        <begin position="12"/>
        <end position="36"/>
    </location>
</feature>
<keyword evidence="3" id="KW-1185">Reference proteome</keyword>
<evidence type="ECO:0000256" key="1">
    <source>
        <dbReference type="SAM" id="Phobius"/>
    </source>
</evidence>
<dbReference type="Proteomes" id="UP001180616">
    <property type="component" value="Chromosome"/>
</dbReference>
<sequence>MLNLAVLFDHPVLCAAMLCIGVVSAGSFFMAWLTWAGRDEGRPPRRRPARRMPRVRYRRGALAVLVAVLVSACMIQPQPCMARVAVSAGAAAAAAAATAASAAAIVAASSVANNHAMFQRSVEERRVALGATGHVETHRQCVRGGGCSRCTAYEDNDAVALRAVPEGATLVGVEDIHGRTIVFITY</sequence>
<dbReference type="RefSeq" id="WP_309540460.1">
    <property type="nucleotide sequence ID" value="NZ_CP133659.1"/>
</dbReference>
<gene>
    <name evidence="2" type="ORF">KPS_002379</name>
</gene>
<evidence type="ECO:0000313" key="2">
    <source>
        <dbReference type="EMBL" id="WMW64367.1"/>
    </source>
</evidence>
<name>A0ABY9QYE7_9BACT</name>
<keyword evidence="1" id="KW-1133">Transmembrane helix</keyword>
<organism evidence="2 3">
    <name type="scientific">Nitratidesulfovibrio liaohensis</name>
    <dbReference type="NCBI Taxonomy" id="2604158"/>
    <lineage>
        <taxon>Bacteria</taxon>
        <taxon>Pseudomonadati</taxon>
        <taxon>Thermodesulfobacteriota</taxon>
        <taxon>Desulfovibrionia</taxon>
        <taxon>Desulfovibrionales</taxon>
        <taxon>Desulfovibrionaceae</taxon>
        <taxon>Nitratidesulfovibrio</taxon>
    </lineage>
</organism>
<keyword evidence="1" id="KW-0812">Transmembrane</keyword>
<feature type="transmembrane region" description="Helical" evidence="1">
    <location>
        <begin position="89"/>
        <end position="112"/>
    </location>
</feature>
<accession>A0ABY9QYE7</accession>
<keyword evidence="1" id="KW-0472">Membrane</keyword>
<proteinExistence type="predicted"/>
<dbReference type="EMBL" id="CP133659">
    <property type="protein sequence ID" value="WMW64367.1"/>
    <property type="molecule type" value="Genomic_DNA"/>
</dbReference>
<feature type="transmembrane region" description="Helical" evidence="1">
    <location>
        <begin position="57"/>
        <end position="77"/>
    </location>
</feature>